<reference evidence="2 3" key="1">
    <citation type="submission" date="2011-12" db="EMBL/GenBank/DDBJ databases">
        <title>Genome of multiresistant Enterobacter cloacae podovirus phiKDA1 - a new EPS depolymerase producing member of phiKMV supergroup.</title>
        <authorList>
            <person name="Dabrowski K."/>
            <person name="Hejnowicz M.S."/>
            <person name="Gajewska J."/>
            <person name="Lobocka M.B."/>
        </authorList>
    </citation>
    <scope>NUCLEOTIDE SEQUENCE [LARGE SCALE GENOMIC DNA]</scope>
</reference>
<evidence type="ECO:0000313" key="3">
    <source>
        <dbReference type="Proteomes" id="UP000030740"/>
    </source>
</evidence>
<keyword evidence="2" id="KW-0378">Hydrolase</keyword>
<dbReference type="GO" id="GO:0004519">
    <property type="term" value="F:endonuclease activity"/>
    <property type="evidence" value="ECO:0007669"/>
    <property type="project" value="UniProtKB-KW"/>
</dbReference>
<proteinExistence type="predicted"/>
<dbReference type="CDD" id="cd00085">
    <property type="entry name" value="HNHc"/>
    <property type="match status" value="1"/>
</dbReference>
<dbReference type="Proteomes" id="UP000030740">
    <property type="component" value="Segment"/>
</dbReference>
<evidence type="ECO:0000259" key="1">
    <source>
        <dbReference type="Pfam" id="PF13392"/>
    </source>
</evidence>
<dbReference type="SUPFAM" id="SSF54060">
    <property type="entry name" value="His-Me finger endonucleases"/>
    <property type="match status" value="1"/>
</dbReference>
<dbReference type="EMBL" id="JQ267518">
    <property type="protein sequence ID" value="AFE86145.1"/>
    <property type="molecule type" value="Genomic_DNA"/>
</dbReference>
<dbReference type="Gene3D" id="3.90.75.20">
    <property type="match status" value="1"/>
</dbReference>
<sequence length="160" mass="17833">MSNRAVVVYDERSPSCLVYTHSRFKSKVGRPAGAVNACGYYDLSSAPVGCRSRLAHRIVWELHYGEIPEGLEIDHIDGNPGNNVISNLRLADDNLQMHNRKVRKDKLNDLPKGVFPNGKRYMGRVTVHGTRISKTFATVEDAAAWVRSVREYAAGASVRH</sequence>
<keyword evidence="3" id="KW-1185">Reference proteome</keyword>
<evidence type="ECO:0000313" key="2">
    <source>
        <dbReference type="EMBL" id="AFE86145.1"/>
    </source>
</evidence>
<dbReference type="Pfam" id="PF13392">
    <property type="entry name" value="HNH_3"/>
    <property type="match status" value="1"/>
</dbReference>
<dbReference type="InterPro" id="IPR044925">
    <property type="entry name" value="His-Me_finger_sf"/>
</dbReference>
<accession>A0A0A6Z588</accession>
<dbReference type="InterPro" id="IPR003615">
    <property type="entry name" value="HNH_nuc"/>
</dbReference>
<keyword evidence="2" id="KW-0255">Endonuclease</keyword>
<protein>
    <submittedName>
        <fullName evidence="2">Putative HNH endonuclease</fullName>
    </submittedName>
</protein>
<name>A0A0A6Z588_9CAUD</name>
<organism evidence="2 3">
    <name type="scientific">Enterobacter phage phiKDA1</name>
    <dbReference type="NCBI Taxonomy" id="1147139"/>
    <lineage>
        <taxon>Viruses</taxon>
        <taxon>Duplodnaviria</taxon>
        <taxon>Heunggongvirae</taxon>
        <taxon>Uroviricota</taxon>
        <taxon>Caudoviricetes</taxon>
        <taxon>Autographivirales</taxon>
        <taxon>Autoscriptoviridae</taxon>
        <taxon>Slopekvirinae</taxon>
        <taxon>Koutsourovirus</taxon>
        <taxon>Koutsourovirus Pec</taxon>
        <taxon>Koutsourovirus KDA1</taxon>
    </lineage>
</organism>
<gene>
    <name evidence="2" type="ORF">phiKDA1_52</name>
</gene>
<feature type="domain" description="HNH nuclease" evidence="1">
    <location>
        <begin position="53"/>
        <end position="91"/>
    </location>
</feature>
<keyword evidence="2" id="KW-0540">Nuclease</keyword>